<dbReference type="EMBL" id="QXFX01006486">
    <property type="protein sequence ID" value="KAE9058427.1"/>
    <property type="molecule type" value="Genomic_DNA"/>
</dbReference>
<dbReference type="EMBL" id="QXGF01006398">
    <property type="protein sequence ID" value="KAE8917933.1"/>
    <property type="molecule type" value="Genomic_DNA"/>
</dbReference>
<dbReference type="EMBL" id="QXFZ01001350">
    <property type="protein sequence ID" value="KAE9092112.1"/>
    <property type="molecule type" value="Genomic_DNA"/>
</dbReference>
<organism evidence="5 11">
    <name type="scientific">Phytophthora fragariae</name>
    <dbReference type="NCBI Taxonomy" id="53985"/>
    <lineage>
        <taxon>Eukaryota</taxon>
        <taxon>Sar</taxon>
        <taxon>Stramenopiles</taxon>
        <taxon>Oomycota</taxon>
        <taxon>Peronosporomycetes</taxon>
        <taxon>Peronosporales</taxon>
        <taxon>Peronosporaceae</taxon>
        <taxon>Phytophthora</taxon>
    </lineage>
</organism>
<evidence type="ECO:0000313" key="7">
    <source>
        <dbReference type="EMBL" id="KAE9263889.1"/>
    </source>
</evidence>
<dbReference type="EMBL" id="QXGA01007173">
    <property type="protein sequence ID" value="KAE9060851.1"/>
    <property type="molecule type" value="Genomic_DNA"/>
</dbReference>
<evidence type="ECO:0000313" key="3">
    <source>
        <dbReference type="EMBL" id="KAE9060851.1"/>
    </source>
</evidence>
<evidence type="ECO:0000313" key="13">
    <source>
        <dbReference type="Proteomes" id="UP000488956"/>
    </source>
</evidence>
<evidence type="ECO:0000313" key="5">
    <source>
        <dbReference type="EMBL" id="KAE9092112.1"/>
    </source>
</evidence>
<evidence type="ECO:0000313" key="1">
    <source>
        <dbReference type="EMBL" id="KAE8917933.1"/>
    </source>
</evidence>
<evidence type="ECO:0000313" key="10">
    <source>
        <dbReference type="Proteomes" id="UP000440732"/>
    </source>
</evidence>
<dbReference type="AlphaFoldDB" id="A0A6A3RAW3"/>
<reference evidence="8 9" key="1">
    <citation type="submission" date="2018-08" db="EMBL/GenBank/DDBJ databases">
        <title>Genomic investigation of the strawberry pathogen Phytophthora fragariae indicates pathogenicity is determined by transcriptional variation in three key races.</title>
        <authorList>
            <person name="Adams T.M."/>
            <person name="Armitage A.D."/>
            <person name="Sobczyk M.K."/>
            <person name="Bates H.J."/>
            <person name="Dunwell J.M."/>
            <person name="Nellist C.F."/>
            <person name="Harrison R.J."/>
        </authorList>
    </citation>
    <scope>NUCLEOTIDE SEQUENCE [LARGE SCALE GENOMIC DNA]</scope>
    <source>
        <strain evidence="7 9">A4</strain>
        <strain evidence="3 10">NOV-5</strain>
        <strain evidence="5 11">NOV-71</strain>
        <strain evidence="6 12">NOV-77</strain>
        <strain evidence="1 8">NOV-9</strain>
        <strain evidence="2 13">ONT-3</strain>
    </source>
</reference>
<dbReference type="Proteomes" id="UP000429523">
    <property type="component" value="Unassembled WGS sequence"/>
</dbReference>
<dbReference type="Proteomes" id="UP000486351">
    <property type="component" value="Unassembled WGS sequence"/>
</dbReference>
<dbReference type="Proteomes" id="UP000437068">
    <property type="component" value="Unassembled WGS sequence"/>
</dbReference>
<gene>
    <name evidence="7" type="ORF">PF001_g31504</name>
    <name evidence="3" type="ORF">PF006_g31549</name>
    <name evidence="4" type="ORF">PF007_g18641</name>
    <name evidence="5" type="ORF">PF007_g18643</name>
    <name evidence="6" type="ORF">PF008_g32444</name>
    <name evidence="1" type="ORF">PF009_g31750</name>
    <name evidence="2" type="ORF">PF010_g31006</name>
</gene>
<dbReference type="Proteomes" id="UP000488956">
    <property type="component" value="Unassembled WGS sequence"/>
</dbReference>
<sequence>MSPRYADTVKLVEVNYFHWDFNMRMKLSRKGLLVHIIKPDFDALSE</sequence>
<comment type="caution">
    <text evidence="5">The sequence shown here is derived from an EMBL/GenBank/DDBJ whole genome shotgun (WGS) entry which is preliminary data.</text>
</comment>
<dbReference type="Proteomes" id="UP000441208">
    <property type="component" value="Unassembled WGS sequence"/>
</dbReference>
<dbReference type="EMBL" id="QXGE01007152">
    <property type="protein sequence ID" value="KAE9263889.1"/>
    <property type="molecule type" value="Genomic_DNA"/>
</dbReference>
<accession>A0A6A3RAW3</accession>
<evidence type="ECO:0000313" key="2">
    <source>
        <dbReference type="EMBL" id="KAE9058427.1"/>
    </source>
</evidence>
<name>A0A6A3RAW3_9STRA</name>
<dbReference type="Proteomes" id="UP000440732">
    <property type="component" value="Unassembled WGS sequence"/>
</dbReference>
<dbReference type="EMBL" id="QXFY01009066">
    <property type="protein sequence ID" value="KAE9263109.1"/>
    <property type="molecule type" value="Genomic_DNA"/>
</dbReference>
<evidence type="ECO:0000313" key="6">
    <source>
        <dbReference type="EMBL" id="KAE9263109.1"/>
    </source>
</evidence>
<evidence type="ECO:0000313" key="8">
    <source>
        <dbReference type="Proteomes" id="UP000429523"/>
    </source>
</evidence>
<evidence type="ECO:0000313" key="9">
    <source>
        <dbReference type="Proteomes" id="UP000437068"/>
    </source>
</evidence>
<dbReference type="EMBL" id="QXFZ01001350">
    <property type="protein sequence ID" value="KAE9092110.1"/>
    <property type="molecule type" value="Genomic_DNA"/>
</dbReference>
<proteinExistence type="predicted"/>
<evidence type="ECO:0000313" key="12">
    <source>
        <dbReference type="Proteomes" id="UP000486351"/>
    </source>
</evidence>
<protein>
    <submittedName>
        <fullName evidence="5">Uncharacterized protein</fullName>
    </submittedName>
</protein>
<evidence type="ECO:0000313" key="11">
    <source>
        <dbReference type="Proteomes" id="UP000441208"/>
    </source>
</evidence>
<evidence type="ECO:0000313" key="4">
    <source>
        <dbReference type="EMBL" id="KAE9092110.1"/>
    </source>
</evidence>